<proteinExistence type="predicted"/>
<feature type="region of interest" description="Disordered" evidence="1">
    <location>
        <begin position="73"/>
        <end position="120"/>
    </location>
</feature>
<gene>
    <name evidence="3" type="ORF">G2W53_004293</name>
</gene>
<evidence type="ECO:0000256" key="2">
    <source>
        <dbReference type="SAM" id="Phobius"/>
    </source>
</evidence>
<sequence length="120" mass="13406">MLLNACVLVLTVNLKFGPFFKSVPYFFSLVLYSIPFLHYVHALLLPSKSTPFLALHTGLISAHRTHHRPCLTRTLPSPSLPLPPSDRERQTSPRKPRQGLWEGVHGGNRSQAVALNKGNE</sequence>
<name>A0A835CJ80_9FABA</name>
<keyword evidence="4" id="KW-1185">Reference proteome</keyword>
<feature type="transmembrane region" description="Helical" evidence="2">
    <location>
        <begin position="24"/>
        <end position="45"/>
    </location>
</feature>
<accession>A0A835CJ80</accession>
<evidence type="ECO:0000256" key="1">
    <source>
        <dbReference type="SAM" id="MobiDB-lite"/>
    </source>
</evidence>
<dbReference type="EMBL" id="JAAIUW010000002">
    <property type="protein sequence ID" value="KAF7841995.1"/>
    <property type="molecule type" value="Genomic_DNA"/>
</dbReference>
<comment type="caution">
    <text evidence="3">The sequence shown here is derived from an EMBL/GenBank/DDBJ whole genome shotgun (WGS) entry which is preliminary data.</text>
</comment>
<dbReference type="Proteomes" id="UP000634136">
    <property type="component" value="Unassembled WGS sequence"/>
</dbReference>
<evidence type="ECO:0000313" key="4">
    <source>
        <dbReference type="Proteomes" id="UP000634136"/>
    </source>
</evidence>
<organism evidence="3 4">
    <name type="scientific">Senna tora</name>
    <dbReference type="NCBI Taxonomy" id="362788"/>
    <lineage>
        <taxon>Eukaryota</taxon>
        <taxon>Viridiplantae</taxon>
        <taxon>Streptophyta</taxon>
        <taxon>Embryophyta</taxon>
        <taxon>Tracheophyta</taxon>
        <taxon>Spermatophyta</taxon>
        <taxon>Magnoliopsida</taxon>
        <taxon>eudicotyledons</taxon>
        <taxon>Gunneridae</taxon>
        <taxon>Pentapetalae</taxon>
        <taxon>rosids</taxon>
        <taxon>fabids</taxon>
        <taxon>Fabales</taxon>
        <taxon>Fabaceae</taxon>
        <taxon>Caesalpinioideae</taxon>
        <taxon>Cassia clade</taxon>
        <taxon>Senna</taxon>
    </lineage>
</organism>
<reference evidence="3" key="1">
    <citation type="submission" date="2020-09" db="EMBL/GenBank/DDBJ databases">
        <title>Genome-Enabled Discovery of Anthraquinone Biosynthesis in Senna tora.</title>
        <authorList>
            <person name="Kang S.-H."/>
            <person name="Pandey R.P."/>
            <person name="Lee C.-M."/>
            <person name="Sim J.-S."/>
            <person name="Jeong J.-T."/>
            <person name="Choi B.-S."/>
            <person name="Jung M."/>
            <person name="Ginzburg D."/>
            <person name="Zhao K."/>
            <person name="Won S.Y."/>
            <person name="Oh T.-J."/>
            <person name="Yu Y."/>
            <person name="Kim N.-H."/>
            <person name="Lee O.R."/>
            <person name="Lee T.-H."/>
            <person name="Bashyal P."/>
            <person name="Kim T.-S."/>
            <person name="Lee W.-H."/>
            <person name="Kawkins C."/>
            <person name="Kim C.-K."/>
            <person name="Kim J.S."/>
            <person name="Ahn B.O."/>
            <person name="Rhee S.Y."/>
            <person name="Sohng J.K."/>
        </authorList>
    </citation>
    <scope>NUCLEOTIDE SEQUENCE</scope>
    <source>
        <tissue evidence="3">Leaf</tissue>
    </source>
</reference>
<evidence type="ECO:0000313" key="3">
    <source>
        <dbReference type="EMBL" id="KAF7841995.1"/>
    </source>
</evidence>
<dbReference type="AlphaFoldDB" id="A0A835CJ80"/>
<keyword evidence="2" id="KW-1133">Transmembrane helix</keyword>
<keyword evidence="2" id="KW-0812">Transmembrane</keyword>
<protein>
    <submittedName>
        <fullName evidence="3">Uncharacterized protein</fullName>
    </submittedName>
</protein>
<keyword evidence="2" id="KW-0472">Membrane</keyword>